<dbReference type="GO" id="GO:0008677">
    <property type="term" value="F:2-dehydropantoate 2-reductase activity"/>
    <property type="evidence" value="ECO:0007669"/>
    <property type="project" value="UniProtKB-EC"/>
</dbReference>
<evidence type="ECO:0000256" key="6">
    <source>
        <dbReference type="ARBA" id="ARBA00023002"/>
    </source>
</evidence>
<proteinExistence type="inferred from homology"/>
<evidence type="ECO:0000256" key="5">
    <source>
        <dbReference type="ARBA" id="ARBA00022857"/>
    </source>
</evidence>
<dbReference type="InterPro" id="IPR003710">
    <property type="entry name" value="ApbA"/>
</dbReference>
<comment type="function">
    <text evidence="9">Catalyzes the NADPH-dependent reduction of ketopantoate into pantoic acid.</text>
</comment>
<dbReference type="InterPro" id="IPR013328">
    <property type="entry name" value="6PGD_dom2"/>
</dbReference>
<gene>
    <name evidence="12" type="ORF">FAK_08520</name>
</gene>
<dbReference type="AlphaFoldDB" id="A0AAU9E9K4"/>
<evidence type="ECO:0000256" key="9">
    <source>
        <dbReference type="RuleBase" id="RU362068"/>
    </source>
</evidence>
<dbReference type="GO" id="GO:0015940">
    <property type="term" value="P:pantothenate biosynthetic process"/>
    <property type="evidence" value="ECO:0007669"/>
    <property type="project" value="UniProtKB-KW"/>
</dbReference>
<dbReference type="FunFam" id="1.10.1040.10:FF:000017">
    <property type="entry name" value="2-dehydropantoate 2-reductase"/>
    <property type="match status" value="1"/>
</dbReference>
<dbReference type="InterPro" id="IPR013752">
    <property type="entry name" value="KPA_reductase"/>
</dbReference>
<keyword evidence="9" id="KW-0566">Pantothenate biosynthesis</keyword>
<feature type="domain" description="Ketopantoate reductase C-terminal" evidence="11">
    <location>
        <begin position="183"/>
        <end position="306"/>
    </location>
</feature>
<protein>
    <recommendedName>
        <fullName evidence="4 9">2-dehydropantoate 2-reductase</fullName>
        <ecNumber evidence="3 9">1.1.1.169</ecNumber>
    </recommendedName>
    <alternativeName>
        <fullName evidence="7 9">Ketopantoate reductase</fullName>
    </alternativeName>
</protein>
<dbReference type="SUPFAM" id="SSF48179">
    <property type="entry name" value="6-phosphogluconate dehydrogenase C-terminal domain-like"/>
    <property type="match status" value="1"/>
</dbReference>
<evidence type="ECO:0000256" key="7">
    <source>
        <dbReference type="ARBA" id="ARBA00032024"/>
    </source>
</evidence>
<keyword evidence="5 9" id="KW-0521">NADP</keyword>
<evidence type="ECO:0000256" key="3">
    <source>
        <dbReference type="ARBA" id="ARBA00013014"/>
    </source>
</evidence>
<evidence type="ECO:0000256" key="8">
    <source>
        <dbReference type="ARBA" id="ARBA00048793"/>
    </source>
</evidence>
<evidence type="ECO:0000256" key="1">
    <source>
        <dbReference type="ARBA" id="ARBA00004994"/>
    </source>
</evidence>
<dbReference type="NCBIfam" id="TIGR00745">
    <property type="entry name" value="apbA_panE"/>
    <property type="match status" value="1"/>
</dbReference>
<evidence type="ECO:0000256" key="2">
    <source>
        <dbReference type="ARBA" id="ARBA00007870"/>
    </source>
</evidence>
<dbReference type="Gene3D" id="1.10.1040.10">
    <property type="entry name" value="N-(1-d-carboxylethyl)-l-norvaline Dehydrogenase, domain 2"/>
    <property type="match status" value="1"/>
</dbReference>
<dbReference type="InterPro" id="IPR013332">
    <property type="entry name" value="KPR_N"/>
</dbReference>
<evidence type="ECO:0000256" key="4">
    <source>
        <dbReference type="ARBA" id="ARBA00019465"/>
    </source>
</evidence>
<comment type="pathway">
    <text evidence="1 9">Cofactor biosynthesis; (R)-pantothenate biosynthesis; (R)-pantoate from 3-methyl-2-oxobutanoate: step 2/2.</text>
</comment>
<reference evidence="13" key="1">
    <citation type="journal article" date="2023" name="Arch. Microbiol.">
        <title>Desulfoferula mesophilus gen. nov. sp. nov., a mesophilic sulfate-reducing bacterium isolated from a brackish lake sediment.</title>
        <authorList>
            <person name="Watanabe T."/>
            <person name="Yabe T."/>
            <person name="Tsuji J.M."/>
            <person name="Fukui M."/>
        </authorList>
    </citation>
    <scope>NUCLEOTIDE SEQUENCE [LARGE SCALE GENOMIC DNA]</scope>
    <source>
        <strain evidence="13">12FAK</strain>
    </source>
</reference>
<dbReference type="PANTHER" id="PTHR21708:SF26">
    <property type="entry name" value="2-DEHYDROPANTOATE 2-REDUCTASE"/>
    <property type="match status" value="1"/>
</dbReference>
<comment type="similarity">
    <text evidence="2 9">Belongs to the ketopantoate reductase family.</text>
</comment>
<comment type="catalytic activity">
    <reaction evidence="8 9">
        <text>(R)-pantoate + NADP(+) = 2-dehydropantoate + NADPH + H(+)</text>
        <dbReference type="Rhea" id="RHEA:16233"/>
        <dbReference type="ChEBI" id="CHEBI:11561"/>
        <dbReference type="ChEBI" id="CHEBI:15378"/>
        <dbReference type="ChEBI" id="CHEBI:15980"/>
        <dbReference type="ChEBI" id="CHEBI:57783"/>
        <dbReference type="ChEBI" id="CHEBI:58349"/>
        <dbReference type="EC" id="1.1.1.169"/>
    </reaction>
</comment>
<dbReference type="EMBL" id="AP028679">
    <property type="protein sequence ID" value="BEQ13786.1"/>
    <property type="molecule type" value="Genomic_DNA"/>
</dbReference>
<accession>A0AAU9E9K4</accession>
<organism evidence="12 13">
    <name type="scientific">Desulfoferula mesophila</name>
    <dbReference type="NCBI Taxonomy" id="3058419"/>
    <lineage>
        <taxon>Bacteria</taxon>
        <taxon>Pseudomonadati</taxon>
        <taxon>Thermodesulfobacteriota</taxon>
        <taxon>Desulfarculia</taxon>
        <taxon>Desulfarculales</taxon>
        <taxon>Desulfarculaceae</taxon>
        <taxon>Desulfoferula</taxon>
    </lineage>
</organism>
<dbReference type="Pfam" id="PF02558">
    <property type="entry name" value="ApbA"/>
    <property type="match status" value="1"/>
</dbReference>
<evidence type="ECO:0000313" key="13">
    <source>
        <dbReference type="Proteomes" id="UP001366166"/>
    </source>
</evidence>
<dbReference type="InterPro" id="IPR051402">
    <property type="entry name" value="KPR-Related"/>
</dbReference>
<dbReference type="RefSeq" id="WP_338605532.1">
    <property type="nucleotide sequence ID" value="NZ_AP028679.1"/>
</dbReference>
<dbReference type="Gene3D" id="3.40.50.720">
    <property type="entry name" value="NAD(P)-binding Rossmann-like Domain"/>
    <property type="match status" value="1"/>
</dbReference>
<name>A0AAU9E9K4_9BACT</name>
<keyword evidence="6 9" id="KW-0560">Oxidoreductase</keyword>
<dbReference type="InterPro" id="IPR036291">
    <property type="entry name" value="NAD(P)-bd_dom_sf"/>
</dbReference>
<dbReference type="SUPFAM" id="SSF51735">
    <property type="entry name" value="NAD(P)-binding Rossmann-fold domains"/>
    <property type="match status" value="1"/>
</dbReference>
<dbReference type="PANTHER" id="PTHR21708">
    <property type="entry name" value="PROBABLE 2-DEHYDROPANTOATE 2-REDUCTASE"/>
    <property type="match status" value="1"/>
</dbReference>
<dbReference type="KEGG" id="dmp:FAK_08520"/>
<keyword evidence="13" id="KW-1185">Reference proteome</keyword>
<dbReference type="GO" id="GO:0005737">
    <property type="term" value="C:cytoplasm"/>
    <property type="evidence" value="ECO:0007669"/>
    <property type="project" value="TreeGrafter"/>
</dbReference>
<evidence type="ECO:0000259" key="11">
    <source>
        <dbReference type="Pfam" id="PF08546"/>
    </source>
</evidence>
<dbReference type="Pfam" id="PF08546">
    <property type="entry name" value="ApbA_C"/>
    <property type="match status" value="1"/>
</dbReference>
<dbReference type="InterPro" id="IPR008927">
    <property type="entry name" value="6-PGluconate_DH-like_C_sf"/>
</dbReference>
<evidence type="ECO:0000259" key="10">
    <source>
        <dbReference type="Pfam" id="PF02558"/>
    </source>
</evidence>
<dbReference type="Proteomes" id="UP001366166">
    <property type="component" value="Chromosome"/>
</dbReference>
<dbReference type="EC" id="1.1.1.169" evidence="3 9"/>
<feature type="domain" description="Ketopantoate reductase N-terminal" evidence="10">
    <location>
        <begin position="6"/>
        <end position="156"/>
    </location>
</feature>
<evidence type="ECO:0000313" key="12">
    <source>
        <dbReference type="EMBL" id="BEQ13786.1"/>
    </source>
</evidence>
<sequence>MSETSIAVVGIGATGAVLAAALLKQRPDTVLVASSEAKAQTLKQNGLSVDGALEYQAPVRRAVGGVAALADDPPDVIILATKTFHLPRVLEDLAPVFWPSMKIVSAHNGLGTEDLIAQRFGPQAALRMSLNYGVGLESPGRVHVAFFNRPNHLGAVDEASREAGRRLAEALTQGGLDTELVPDIKLFIWKKMIMKCTMANICAVTDRTIRACLDDPPTRRIADACFQEILAVAKAKGYDLGPDYLEQVMGYLDKVGAHKDSMCVDLANRQPTEIEYLGGKVCAYAQEVGLEVHHYQVMTDLVRALENNYLKA</sequence>